<reference evidence="1 2" key="1">
    <citation type="journal article" date="2021" name="Front. Genet.">
        <title>Chromosome-Level Genome Assembly Reveals Significant Gene Expansion in the Toll and IMD Signaling Pathways of Dendrolimus kikuchii.</title>
        <authorList>
            <person name="Zhou J."/>
            <person name="Wu P."/>
            <person name="Xiong Z."/>
            <person name="Liu N."/>
            <person name="Zhao N."/>
            <person name="Ji M."/>
            <person name="Qiu Y."/>
            <person name="Yang B."/>
        </authorList>
    </citation>
    <scope>NUCLEOTIDE SEQUENCE [LARGE SCALE GENOMIC DNA]</scope>
    <source>
        <strain evidence="1">Ann1</strain>
    </source>
</reference>
<keyword evidence="2" id="KW-1185">Reference proteome</keyword>
<dbReference type="Proteomes" id="UP000824533">
    <property type="component" value="Linkage Group LG05"/>
</dbReference>
<evidence type="ECO:0000313" key="1">
    <source>
        <dbReference type="EMBL" id="KAJ0181409.1"/>
    </source>
</evidence>
<gene>
    <name evidence="1" type="ORF">K1T71_003494</name>
</gene>
<name>A0ACC1DBT4_9NEOP</name>
<evidence type="ECO:0000313" key="2">
    <source>
        <dbReference type="Proteomes" id="UP000824533"/>
    </source>
</evidence>
<proteinExistence type="predicted"/>
<dbReference type="EMBL" id="CM034391">
    <property type="protein sequence ID" value="KAJ0181409.1"/>
    <property type="molecule type" value="Genomic_DNA"/>
</dbReference>
<protein>
    <submittedName>
        <fullName evidence="1">Uncharacterized protein</fullName>
    </submittedName>
</protein>
<comment type="caution">
    <text evidence="1">The sequence shown here is derived from an EMBL/GenBank/DDBJ whole genome shotgun (WGS) entry which is preliminary data.</text>
</comment>
<accession>A0ACC1DBT4</accession>
<organism evidence="1 2">
    <name type="scientific">Dendrolimus kikuchii</name>
    <dbReference type="NCBI Taxonomy" id="765133"/>
    <lineage>
        <taxon>Eukaryota</taxon>
        <taxon>Metazoa</taxon>
        <taxon>Ecdysozoa</taxon>
        <taxon>Arthropoda</taxon>
        <taxon>Hexapoda</taxon>
        <taxon>Insecta</taxon>
        <taxon>Pterygota</taxon>
        <taxon>Neoptera</taxon>
        <taxon>Endopterygota</taxon>
        <taxon>Lepidoptera</taxon>
        <taxon>Glossata</taxon>
        <taxon>Ditrysia</taxon>
        <taxon>Bombycoidea</taxon>
        <taxon>Lasiocampidae</taxon>
        <taxon>Dendrolimus</taxon>
    </lineage>
</organism>
<sequence>MEIILKLLLLAAIVLKCNAVSYLEQLRHIMSTRRENRGISIFPSRRFDVNQAQSSVILGAPNMPSHLPEGEAILPGHTLIRPALGMLKSAVKFPHKVLENGAGVYGNIENLGIRYDGKNERVLYSGFRRMPQDYVFIIPSRSPKNYEDHKARPSKSFITNLLSKLINDSLRRNKTKSTVIQLLDNDSDYSEDKLIESQEKTDQGQNNNEEKPKDTKQKLFWETKDAYNHIKISPEAPDMSDFLPEAAVKTLQDWWFYNQQDYIPFEE</sequence>